<proteinExistence type="predicted"/>
<reference evidence="2" key="1">
    <citation type="journal article" date="2009" name="Rice">
        <title>De Novo Next Generation Sequencing of Plant Genomes.</title>
        <authorList>
            <person name="Rounsley S."/>
            <person name="Marri P.R."/>
            <person name="Yu Y."/>
            <person name="He R."/>
            <person name="Sisneros N."/>
            <person name="Goicoechea J.L."/>
            <person name="Lee S.J."/>
            <person name="Angelova A."/>
            <person name="Kudrna D."/>
            <person name="Luo M."/>
            <person name="Affourtit J."/>
            <person name="Desany B."/>
            <person name="Knight J."/>
            <person name="Niazi F."/>
            <person name="Egholm M."/>
            <person name="Wing R.A."/>
        </authorList>
    </citation>
    <scope>NUCLEOTIDE SEQUENCE [LARGE SCALE GENOMIC DNA]</scope>
    <source>
        <strain evidence="2">cv. IRGC 105608</strain>
    </source>
</reference>
<evidence type="ECO:0000256" key="1">
    <source>
        <dbReference type="SAM" id="MobiDB-lite"/>
    </source>
</evidence>
<dbReference type="EnsemblPlants" id="OBART04G05020.1">
    <property type="protein sequence ID" value="OBART04G05020.1"/>
    <property type="gene ID" value="OBART04G05020"/>
</dbReference>
<accession>A0A0D3FTB9</accession>
<sequence length="72" mass="7681">MAAALRAGLHRCRPAASPPESGEREAATTARSPIAAECREVRPAGGEEREYELKLGFKPATSLQPKSAYLVT</sequence>
<evidence type="ECO:0000313" key="2">
    <source>
        <dbReference type="EnsemblPlants" id="OBART04G05020.1"/>
    </source>
</evidence>
<evidence type="ECO:0000313" key="3">
    <source>
        <dbReference type="Proteomes" id="UP000026960"/>
    </source>
</evidence>
<dbReference type="AlphaFoldDB" id="A0A0D3FTB9"/>
<name>A0A0D3FTB9_9ORYZ</name>
<keyword evidence="3" id="KW-1185">Reference proteome</keyword>
<dbReference type="PaxDb" id="65489-OBART04G05020.1"/>
<organism evidence="2">
    <name type="scientific">Oryza barthii</name>
    <dbReference type="NCBI Taxonomy" id="65489"/>
    <lineage>
        <taxon>Eukaryota</taxon>
        <taxon>Viridiplantae</taxon>
        <taxon>Streptophyta</taxon>
        <taxon>Embryophyta</taxon>
        <taxon>Tracheophyta</taxon>
        <taxon>Spermatophyta</taxon>
        <taxon>Magnoliopsida</taxon>
        <taxon>Liliopsida</taxon>
        <taxon>Poales</taxon>
        <taxon>Poaceae</taxon>
        <taxon>BOP clade</taxon>
        <taxon>Oryzoideae</taxon>
        <taxon>Oryzeae</taxon>
        <taxon>Oryzinae</taxon>
        <taxon>Oryza</taxon>
    </lineage>
</organism>
<dbReference type="HOGENOM" id="CLU_2726642_0_0_1"/>
<reference evidence="2" key="2">
    <citation type="submission" date="2015-03" db="UniProtKB">
        <authorList>
            <consortium name="EnsemblPlants"/>
        </authorList>
    </citation>
    <scope>IDENTIFICATION</scope>
</reference>
<dbReference type="Gramene" id="OBART04G05020.1">
    <property type="protein sequence ID" value="OBART04G05020.1"/>
    <property type="gene ID" value="OBART04G05020"/>
</dbReference>
<protein>
    <submittedName>
        <fullName evidence="2">Uncharacterized protein</fullName>
    </submittedName>
</protein>
<feature type="region of interest" description="Disordered" evidence="1">
    <location>
        <begin position="1"/>
        <end position="45"/>
    </location>
</feature>
<dbReference type="Proteomes" id="UP000026960">
    <property type="component" value="Chromosome 4"/>
</dbReference>